<evidence type="ECO:0000313" key="2">
    <source>
        <dbReference type="Proteomes" id="UP000195105"/>
    </source>
</evidence>
<sequence length="89" mass="9687">MNIIVAGQRIVTAAEFAEVSMGFDLELEPVTFDTAAGQDALADIVAELEREADTDVDAEDLAHYRSLLGSRIVRLPRRATTHFERGVAA</sequence>
<reference evidence="1 2" key="1">
    <citation type="submission" date="2017-05" db="EMBL/GenBank/DDBJ databases">
        <title>Biotechnological potential of actinobacteria isolated from South African environments.</title>
        <authorList>
            <person name="Le Roes-Hill M."/>
            <person name="Prins A."/>
            <person name="Durrell K.A."/>
        </authorList>
    </citation>
    <scope>NUCLEOTIDE SEQUENCE [LARGE SCALE GENOMIC DNA]</scope>
    <source>
        <strain evidence="1 2">HMC13</strain>
    </source>
</reference>
<protein>
    <submittedName>
        <fullName evidence="1">Uncharacterized protein</fullName>
    </submittedName>
</protein>
<evidence type="ECO:0000313" key="1">
    <source>
        <dbReference type="EMBL" id="OUD03021.1"/>
    </source>
</evidence>
<organism evidence="1 2">
    <name type="scientific">Streptomyces swartbergensis</name>
    <dbReference type="NCBI Taxonomy" id="487165"/>
    <lineage>
        <taxon>Bacteria</taxon>
        <taxon>Bacillati</taxon>
        <taxon>Actinomycetota</taxon>
        <taxon>Actinomycetes</taxon>
        <taxon>Kitasatosporales</taxon>
        <taxon>Streptomycetaceae</taxon>
        <taxon>Streptomyces</taxon>
    </lineage>
</organism>
<name>A0A243S7X8_9ACTN</name>
<proteinExistence type="predicted"/>
<accession>A0A243S7X8</accession>
<gene>
    <name evidence="1" type="ORF">CA983_11865</name>
</gene>
<dbReference type="AlphaFoldDB" id="A0A243S7X8"/>
<dbReference type="EMBL" id="NGFN01000054">
    <property type="protein sequence ID" value="OUD03021.1"/>
    <property type="molecule type" value="Genomic_DNA"/>
</dbReference>
<dbReference type="Proteomes" id="UP000195105">
    <property type="component" value="Unassembled WGS sequence"/>
</dbReference>
<keyword evidence="2" id="KW-1185">Reference proteome</keyword>
<dbReference type="RefSeq" id="WP_086600858.1">
    <property type="nucleotide sequence ID" value="NZ_NGFN01000054.1"/>
</dbReference>
<comment type="caution">
    <text evidence="1">The sequence shown here is derived from an EMBL/GenBank/DDBJ whole genome shotgun (WGS) entry which is preliminary data.</text>
</comment>